<dbReference type="Gene3D" id="3.30.260.10">
    <property type="entry name" value="TCP-1-like chaperonin intermediate domain"/>
    <property type="match status" value="1"/>
</dbReference>
<dbReference type="KEGG" id="adl:AURDEDRAFT_140616"/>
<dbReference type="Gene3D" id="1.10.560.10">
    <property type="entry name" value="GroEL-like equatorial domain"/>
    <property type="match status" value="1"/>
</dbReference>
<dbReference type="AlphaFoldDB" id="J0D4Q0"/>
<evidence type="ECO:0000256" key="2">
    <source>
        <dbReference type="ARBA" id="ARBA00023186"/>
    </source>
</evidence>
<evidence type="ECO:0000313" key="4">
    <source>
        <dbReference type="Proteomes" id="UP000006514"/>
    </source>
</evidence>
<dbReference type="GO" id="GO:0042026">
    <property type="term" value="P:protein refolding"/>
    <property type="evidence" value="ECO:0007669"/>
    <property type="project" value="InterPro"/>
</dbReference>
<accession>J0D4Q0</accession>
<dbReference type="InterPro" id="IPR027409">
    <property type="entry name" value="GroEL-like_apical_dom_sf"/>
</dbReference>
<dbReference type="InParanoid" id="J0D4Q0"/>
<organism evidence="3 4">
    <name type="scientific">Auricularia subglabra (strain TFB-10046 / SS5)</name>
    <name type="common">White-rot fungus</name>
    <name type="synonym">Auricularia delicata (strain TFB10046)</name>
    <dbReference type="NCBI Taxonomy" id="717982"/>
    <lineage>
        <taxon>Eukaryota</taxon>
        <taxon>Fungi</taxon>
        <taxon>Dikarya</taxon>
        <taxon>Basidiomycota</taxon>
        <taxon>Agaricomycotina</taxon>
        <taxon>Agaricomycetes</taxon>
        <taxon>Auriculariales</taxon>
        <taxon>Auriculariaceae</taxon>
        <taxon>Auricularia</taxon>
    </lineage>
</organism>
<dbReference type="eggNOG" id="KOG0356">
    <property type="taxonomic scope" value="Eukaryota"/>
</dbReference>
<sequence>MDLRRGAQTAVDKVMLSLVQRKREITTSEKIVQVATISTNDDTHAQMVEFDKPPVLLSEKISLLQGILPSLEAGAQARRPLVVIAEDVDGEALAAYILNKLRGQLQVACVKAPGFGDNRKSILGDLAILTGGNVFTDELDIKLERATPDLLGSSGSITITKADAIFLNGKGSKDAIAARSEQIRAVAIDPTTSDCDRMKLSG</sequence>
<dbReference type="SUPFAM" id="SSF52029">
    <property type="entry name" value="GroEL apical domain-like"/>
    <property type="match status" value="1"/>
</dbReference>
<evidence type="ECO:0000256" key="1">
    <source>
        <dbReference type="ARBA" id="ARBA00006607"/>
    </source>
</evidence>
<proteinExistence type="inferred from homology"/>
<dbReference type="PRINTS" id="PR00298">
    <property type="entry name" value="CHAPERONIN60"/>
</dbReference>
<dbReference type="Gene3D" id="3.50.7.10">
    <property type="entry name" value="GroEL"/>
    <property type="match status" value="1"/>
</dbReference>
<gene>
    <name evidence="3" type="ORF">AURDEDRAFT_140616</name>
</gene>
<comment type="similarity">
    <text evidence="1">Belongs to the chaperonin (HSP60) family.</text>
</comment>
<dbReference type="GO" id="GO:0140662">
    <property type="term" value="F:ATP-dependent protein folding chaperone"/>
    <property type="evidence" value="ECO:0007669"/>
    <property type="project" value="InterPro"/>
</dbReference>
<dbReference type="InterPro" id="IPR027413">
    <property type="entry name" value="GROEL-like_equatorial_sf"/>
</dbReference>
<keyword evidence="4" id="KW-1185">Reference proteome</keyword>
<dbReference type="InterPro" id="IPR001844">
    <property type="entry name" value="Cpn60/GroEL"/>
</dbReference>
<name>J0D4Q0_AURST</name>
<dbReference type="EMBL" id="JH688102">
    <property type="protein sequence ID" value="EJD33734.1"/>
    <property type="molecule type" value="Genomic_DNA"/>
</dbReference>
<dbReference type="InterPro" id="IPR027410">
    <property type="entry name" value="TCP-1-like_intermed_sf"/>
</dbReference>
<dbReference type="OrthoDB" id="1733909at2759"/>
<dbReference type="FunFam" id="3.50.7.10:FF:000001">
    <property type="entry name" value="60 kDa chaperonin"/>
    <property type="match status" value="1"/>
</dbReference>
<evidence type="ECO:0000313" key="3">
    <source>
        <dbReference type="EMBL" id="EJD33734.1"/>
    </source>
</evidence>
<protein>
    <submittedName>
        <fullName evidence="3">GroEL apical domain-like protein</fullName>
    </submittedName>
</protein>
<reference evidence="4" key="1">
    <citation type="journal article" date="2012" name="Science">
        <title>The Paleozoic origin of enzymatic lignin decomposition reconstructed from 31 fungal genomes.</title>
        <authorList>
            <person name="Floudas D."/>
            <person name="Binder M."/>
            <person name="Riley R."/>
            <person name="Barry K."/>
            <person name="Blanchette R.A."/>
            <person name="Henrissat B."/>
            <person name="Martinez A.T."/>
            <person name="Otillar R."/>
            <person name="Spatafora J.W."/>
            <person name="Yadav J.S."/>
            <person name="Aerts A."/>
            <person name="Benoit I."/>
            <person name="Boyd A."/>
            <person name="Carlson A."/>
            <person name="Copeland A."/>
            <person name="Coutinho P.M."/>
            <person name="de Vries R.P."/>
            <person name="Ferreira P."/>
            <person name="Findley K."/>
            <person name="Foster B."/>
            <person name="Gaskell J."/>
            <person name="Glotzer D."/>
            <person name="Gorecki P."/>
            <person name="Heitman J."/>
            <person name="Hesse C."/>
            <person name="Hori C."/>
            <person name="Igarashi K."/>
            <person name="Jurgens J.A."/>
            <person name="Kallen N."/>
            <person name="Kersten P."/>
            <person name="Kohler A."/>
            <person name="Kuees U."/>
            <person name="Kumar T.K.A."/>
            <person name="Kuo A."/>
            <person name="LaButti K."/>
            <person name="Larrondo L.F."/>
            <person name="Lindquist E."/>
            <person name="Ling A."/>
            <person name="Lombard V."/>
            <person name="Lucas S."/>
            <person name="Lundell T."/>
            <person name="Martin R."/>
            <person name="McLaughlin D.J."/>
            <person name="Morgenstern I."/>
            <person name="Morin E."/>
            <person name="Murat C."/>
            <person name="Nagy L.G."/>
            <person name="Nolan M."/>
            <person name="Ohm R.A."/>
            <person name="Patyshakuliyeva A."/>
            <person name="Rokas A."/>
            <person name="Ruiz-Duenas F.J."/>
            <person name="Sabat G."/>
            <person name="Salamov A."/>
            <person name="Samejima M."/>
            <person name="Schmutz J."/>
            <person name="Slot J.C."/>
            <person name="St John F."/>
            <person name="Stenlid J."/>
            <person name="Sun H."/>
            <person name="Sun S."/>
            <person name="Syed K."/>
            <person name="Tsang A."/>
            <person name="Wiebenga A."/>
            <person name="Young D."/>
            <person name="Pisabarro A."/>
            <person name="Eastwood D.C."/>
            <person name="Martin F."/>
            <person name="Cullen D."/>
            <person name="Grigoriev I.V."/>
            <person name="Hibbett D.S."/>
        </authorList>
    </citation>
    <scope>NUCLEOTIDE SEQUENCE [LARGE SCALE GENOMIC DNA]</scope>
    <source>
        <strain evidence="4">TFB10046</strain>
    </source>
</reference>
<dbReference type="Proteomes" id="UP000006514">
    <property type="component" value="Unassembled WGS sequence"/>
</dbReference>
<dbReference type="PANTHER" id="PTHR45633">
    <property type="entry name" value="60 KDA HEAT SHOCK PROTEIN, MITOCHONDRIAL"/>
    <property type="match status" value="1"/>
</dbReference>
<keyword evidence="2" id="KW-0143">Chaperone</keyword>